<comment type="function">
    <text evidence="4">Catalyzes ATP-dependent phosphorylation of adenosylcobinamide and addition of GMP to adenosylcobinamide phosphate.</text>
</comment>
<evidence type="ECO:0000256" key="15">
    <source>
        <dbReference type="ARBA" id="ARBA00023134"/>
    </source>
</evidence>
<evidence type="ECO:0000313" key="19">
    <source>
        <dbReference type="Proteomes" id="UP000823895"/>
    </source>
</evidence>
<proteinExistence type="inferred from homology"/>
<evidence type="ECO:0000256" key="11">
    <source>
        <dbReference type="ARBA" id="ARBA00022679"/>
    </source>
</evidence>
<evidence type="ECO:0000256" key="6">
    <source>
        <dbReference type="ARBA" id="ARBA00005159"/>
    </source>
</evidence>
<dbReference type="EC" id="2.7.7.62" evidence="9"/>
<evidence type="ECO:0000256" key="3">
    <source>
        <dbReference type="ARBA" id="ARBA00001522"/>
    </source>
</evidence>
<evidence type="ECO:0000256" key="9">
    <source>
        <dbReference type="ARBA" id="ARBA00012523"/>
    </source>
</evidence>
<dbReference type="InterPro" id="IPR003203">
    <property type="entry name" value="CobU/CobP"/>
</dbReference>
<comment type="caution">
    <text evidence="18">The sequence shown here is derived from an EMBL/GenBank/DDBJ whole genome shotgun (WGS) entry which is preliminary data.</text>
</comment>
<dbReference type="GO" id="GO:0005525">
    <property type="term" value="F:GTP binding"/>
    <property type="evidence" value="ECO:0007669"/>
    <property type="project" value="UniProtKB-KW"/>
</dbReference>
<evidence type="ECO:0000256" key="8">
    <source>
        <dbReference type="ARBA" id="ARBA00012016"/>
    </source>
</evidence>
<name>A0A9D2P3M3_9FIRM</name>
<dbReference type="EC" id="2.7.1.156" evidence="8"/>
<gene>
    <name evidence="18" type="ORF">H9756_04210</name>
</gene>
<dbReference type="GO" id="GO:0005524">
    <property type="term" value="F:ATP binding"/>
    <property type="evidence" value="ECO:0007669"/>
    <property type="project" value="UniProtKB-KW"/>
</dbReference>
<evidence type="ECO:0000256" key="10">
    <source>
        <dbReference type="ARBA" id="ARBA00022573"/>
    </source>
</evidence>
<keyword evidence="10" id="KW-0169">Cobalamin biosynthesis</keyword>
<comment type="catalytic activity">
    <reaction evidence="1">
        <text>adenosylcob(III)inamide + ATP = adenosylcob(III)inamide phosphate + ADP + H(+)</text>
        <dbReference type="Rhea" id="RHEA:15769"/>
        <dbReference type="ChEBI" id="CHEBI:2480"/>
        <dbReference type="ChEBI" id="CHEBI:15378"/>
        <dbReference type="ChEBI" id="CHEBI:30616"/>
        <dbReference type="ChEBI" id="CHEBI:58502"/>
        <dbReference type="ChEBI" id="CHEBI:456216"/>
        <dbReference type="EC" id="2.7.1.156"/>
    </reaction>
</comment>
<comment type="pathway">
    <text evidence="5">Cofactor biosynthesis; adenosylcobalamin biosynthesis; adenosylcobalamin from cob(II)yrinate a,c-diamide: step 6/7.</text>
</comment>
<reference evidence="18" key="1">
    <citation type="journal article" date="2021" name="PeerJ">
        <title>Extensive microbial diversity within the chicken gut microbiome revealed by metagenomics and culture.</title>
        <authorList>
            <person name="Gilroy R."/>
            <person name="Ravi A."/>
            <person name="Getino M."/>
            <person name="Pursley I."/>
            <person name="Horton D.L."/>
            <person name="Alikhan N.F."/>
            <person name="Baker D."/>
            <person name="Gharbi K."/>
            <person name="Hall N."/>
            <person name="Watson M."/>
            <person name="Adriaenssens E.M."/>
            <person name="Foster-Nyarko E."/>
            <person name="Jarju S."/>
            <person name="Secka A."/>
            <person name="Antonio M."/>
            <person name="Oren A."/>
            <person name="Chaudhuri R.R."/>
            <person name="La Ragione R."/>
            <person name="Hildebrand F."/>
            <person name="Pallen M.J."/>
        </authorList>
    </citation>
    <scope>NUCLEOTIDE SEQUENCE</scope>
    <source>
        <strain evidence="18">CHK165-2605</strain>
    </source>
</reference>
<dbReference type="PANTHER" id="PTHR34848:SF1">
    <property type="entry name" value="BIFUNCTIONAL ADENOSYLCOBALAMIN BIOSYNTHESIS PROTEIN COBU"/>
    <property type="match status" value="1"/>
</dbReference>
<dbReference type="Pfam" id="PF02283">
    <property type="entry name" value="CobU"/>
    <property type="match status" value="2"/>
</dbReference>
<dbReference type="CDD" id="cd00544">
    <property type="entry name" value="CobU"/>
    <property type="match status" value="1"/>
</dbReference>
<keyword evidence="13 18" id="KW-0418">Kinase</keyword>
<protein>
    <recommendedName>
        <fullName evidence="16">Adenosylcobinamide kinase</fullName>
        <ecNumber evidence="8">2.7.1.156</ecNumber>
        <ecNumber evidence="9">2.7.7.62</ecNumber>
    </recommendedName>
    <alternativeName>
        <fullName evidence="17">Adenosylcobinamide-phosphate guanylyltransferase</fullName>
    </alternativeName>
</protein>
<comment type="catalytic activity">
    <reaction evidence="2">
        <text>adenosylcob(III)inamide phosphate + GTP + H(+) = adenosylcob(III)inamide-GDP + diphosphate</text>
        <dbReference type="Rhea" id="RHEA:22712"/>
        <dbReference type="ChEBI" id="CHEBI:15378"/>
        <dbReference type="ChEBI" id="CHEBI:33019"/>
        <dbReference type="ChEBI" id="CHEBI:37565"/>
        <dbReference type="ChEBI" id="CHEBI:58502"/>
        <dbReference type="ChEBI" id="CHEBI:60487"/>
        <dbReference type="EC" id="2.7.7.62"/>
    </reaction>
</comment>
<comment type="catalytic activity">
    <reaction evidence="3">
        <text>adenosylcob(III)inamide + GTP = adenosylcob(III)inamide phosphate + GDP + H(+)</text>
        <dbReference type="Rhea" id="RHEA:15765"/>
        <dbReference type="ChEBI" id="CHEBI:2480"/>
        <dbReference type="ChEBI" id="CHEBI:15378"/>
        <dbReference type="ChEBI" id="CHEBI:37565"/>
        <dbReference type="ChEBI" id="CHEBI:58189"/>
        <dbReference type="ChEBI" id="CHEBI:58502"/>
        <dbReference type="EC" id="2.7.1.156"/>
    </reaction>
</comment>
<dbReference type="Proteomes" id="UP000823895">
    <property type="component" value="Unassembled WGS sequence"/>
</dbReference>
<keyword evidence="12" id="KW-0547">Nucleotide-binding</keyword>
<dbReference type="EMBL" id="DWWI01000088">
    <property type="protein sequence ID" value="HJC42874.1"/>
    <property type="molecule type" value="Genomic_DNA"/>
</dbReference>
<dbReference type="GO" id="GO:0008820">
    <property type="term" value="F:cobinamide phosphate guanylyltransferase activity"/>
    <property type="evidence" value="ECO:0007669"/>
    <property type="project" value="UniProtKB-EC"/>
</dbReference>
<accession>A0A9D2P3M3</accession>
<comment type="similarity">
    <text evidence="7">Belongs to the CobU/CobP family.</text>
</comment>
<dbReference type="PANTHER" id="PTHR34848">
    <property type="match status" value="1"/>
</dbReference>
<comment type="pathway">
    <text evidence="6">Cofactor biosynthesis; adenosylcobalamin biosynthesis; adenosylcobalamin from cob(II)yrinate a,c-diamide: step 5/7.</text>
</comment>
<sequence>MMELVTGGSGSGKSAYAEKMICEKHRQLCGTAEKPPLYYIADMVPYGQETEKKIEAHRKMRAGKGFTTIEWYVDLPGRISAPDSPDLKGSCVLLECISNLTANEMYEPGGAENTGKDTVKCIIRGVQMLKERCAHLVVVTNDVFRESVPDSEEMTAYKDNLGTISRALAEMADRVTEVVFGVPVCIKAVSDTASGTRDRMKGIDAQEDGSEEKGRHGMKFITGGAYQGKLEYAKKLYPDAEWADGTGCSLQELLSCGAVDHFHLFVRRWLQAGKTPQELTGEILDKNRDLIIVCDEIGCGLVPTDAFEREYRESVGRICTELVKYTDEVYRVTCGAGVRLR</sequence>
<evidence type="ECO:0000256" key="16">
    <source>
        <dbReference type="ARBA" id="ARBA00029570"/>
    </source>
</evidence>
<dbReference type="SUPFAM" id="SSF52540">
    <property type="entry name" value="P-loop containing nucleoside triphosphate hydrolases"/>
    <property type="match status" value="2"/>
</dbReference>
<evidence type="ECO:0000256" key="13">
    <source>
        <dbReference type="ARBA" id="ARBA00022777"/>
    </source>
</evidence>
<evidence type="ECO:0000313" key="18">
    <source>
        <dbReference type="EMBL" id="HJC42874.1"/>
    </source>
</evidence>
<keyword evidence="15" id="KW-0342">GTP-binding</keyword>
<evidence type="ECO:0000256" key="5">
    <source>
        <dbReference type="ARBA" id="ARBA00004692"/>
    </source>
</evidence>
<dbReference type="GO" id="GO:0043752">
    <property type="term" value="F:adenosylcobinamide kinase activity"/>
    <property type="evidence" value="ECO:0007669"/>
    <property type="project" value="UniProtKB-EC"/>
</dbReference>
<evidence type="ECO:0000256" key="17">
    <source>
        <dbReference type="ARBA" id="ARBA00030571"/>
    </source>
</evidence>
<dbReference type="GO" id="GO:0009236">
    <property type="term" value="P:cobalamin biosynthetic process"/>
    <property type="evidence" value="ECO:0007669"/>
    <property type="project" value="UniProtKB-KW"/>
</dbReference>
<dbReference type="InterPro" id="IPR027417">
    <property type="entry name" value="P-loop_NTPase"/>
</dbReference>
<evidence type="ECO:0000256" key="14">
    <source>
        <dbReference type="ARBA" id="ARBA00022840"/>
    </source>
</evidence>
<evidence type="ECO:0000256" key="2">
    <source>
        <dbReference type="ARBA" id="ARBA00000711"/>
    </source>
</evidence>
<evidence type="ECO:0000256" key="7">
    <source>
        <dbReference type="ARBA" id="ARBA00007490"/>
    </source>
</evidence>
<dbReference type="AlphaFoldDB" id="A0A9D2P3M3"/>
<evidence type="ECO:0000256" key="1">
    <source>
        <dbReference type="ARBA" id="ARBA00000312"/>
    </source>
</evidence>
<dbReference type="Gene3D" id="3.40.50.300">
    <property type="entry name" value="P-loop containing nucleotide triphosphate hydrolases"/>
    <property type="match status" value="2"/>
</dbReference>
<keyword evidence="18" id="KW-0548">Nucleotidyltransferase</keyword>
<reference evidence="18" key="2">
    <citation type="submission" date="2021-04" db="EMBL/GenBank/DDBJ databases">
        <authorList>
            <person name="Gilroy R."/>
        </authorList>
    </citation>
    <scope>NUCLEOTIDE SEQUENCE</scope>
    <source>
        <strain evidence="18">CHK165-2605</strain>
    </source>
</reference>
<evidence type="ECO:0000256" key="12">
    <source>
        <dbReference type="ARBA" id="ARBA00022741"/>
    </source>
</evidence>
<keyword evidence="14" id="KW-0067">ATP-binding</keyword>
<evidence type="ECO:0000256" key="4">
    <source>
        <dbReference type="ARBA" id="ARBA00003889"/>
    </source>
</evidence>
<keyword evidence="11" id="KW-0808">Transferase</keyword>
<organism evidence="18 19">
    <name type="scientific">Candidatus Mediterraneibacter gallistercoris</name>
    <dbReference type="NCBI Taxonomy" id="2838671"/>
    <lineage>
        <taxon>Bacteria</taxon>
        <taxon>Bacillati</taxon>
        <taxon>Bacillota</taxon>
        <taxon>Clostridia</taxon>
        <taxon>Lachnospirales</taxon>
        <taxon>Lachnospiraceae</taxon>
        <taxon>Mediterraneibacter</taxon>
    </lineage>
</organism>